<sequence>MKKIAFVLYTNQLLSISYLGGLPTTKPLEIALHQALDQYDITFDWETALKNKSVDAIIVPKPFPPILNETTIP</sequence>
<dbReference type="AlphaFoldDB" id="A0A9D2JJC5"/>
<comment type="caution">
    <text evidence="1">The sequence shown here is derived from an EMBL/GenBank/DDBJ whole genome shotgun (WGS) entry which is preliminary data.</text>
</comment>
<evidence type="ECO:0000313" key="2">
    <source>
        <dbReference type="Proteomes" id="UP000824063"/>
    </source>
</evidence>
<reference evidence="1" key="2">
    <citation type="submission" date="2021-04" db="EMBL/GenBank/DDBJ databases">
        <authorList>
            <person name="Gilroy R."/>
        </authorList>
    </citation>
    <scope>NUCLEOTIDE SEQUENCE</scope>
    <source>
        <strain evidence="1">CHK172-16539</strain>
    </source>
</reference>
<gene>
    <name evidence="1" type="ORF">IAA20_06930</name>
</gene>
<name>A0A9D2JJC5_9ENTE</name>
<dbReference type="EMBL" id="DXBN01000151">
    <property type="protein sequence ID" value="HIZ53655.1"/>
    <property type="molecule type" value="Genomic_DNA"/>
</dbReference>
<organism evidence="1 2">
    <name type="scientific">Candidatus Enterococcus avicola</name>
    <dbReference type="NCBI Taxonomy" id="2838561"/>
    <lineage>
        <taxon>Bacteria</taxon>
        <taxon>Bacillati</taxon>
        <taxon>Bacillota</taxon>
        <taxon>Bacilli</taxon>
        <taxon>Lactobacillales</taxon>
        <taxon>Enterococcaceae</taxon>
        <taxon>Enterococcus</taxon>
    </lineage>
</organism>
<proteinExistence type="predicted"/>
<reference evidence="1" key="1">
    <citation type="journal article" date="2021" name="PeerJ">
        <title>Extensive microbial diversity within the chicken gut microbiome revealed by metagenomics and culture.</title>
        <authorList>
            <person name="Gilroy R."/>
            <person name="Ravi A."/>
            <person name="Getino M."/>
            <person name="Pursley I."/>
            <person name="Horton D.L."/>
            <person name="Alikhan N.F."/>
            <person name="Baker D."/>
            <person name="Gharbi K."/>
            <person name="Hall N."/>
            <person name="Watson M."/>
            <person name="Adriaenssens E.M."/>
            <person name="Foster-Nyarko E."/>
            <person name="Jarju S."/>
            <person name="Secka A."/>
            <person name="Antonio M."/>
            <person name="Oren A."/>
            <person name="Chaudhuri R.R."/>
            <person name="La Ragione R."/>
            <person name="Hildebrand F."/>
            <person name="Pallen M.J."/>
        </authorList>
    </citation>
    <scope>NUCLEOTIDE SEQUENCE</scope>
    <source>
        <strain evidence="1">CHK172-16539</strain>
    </source>
</reference>
<dbReference type="Proteomes" id="UP000824063">
    <property type="component" value="Unassembled WGS sequence"/>
</dbReference>
<evidence type="ECO:0000313" key="1">
    <source>
        <dbReference type="EMBL" id="HIZ53655.1"/>
    </source>
</evidence>
<accession>A0A9D2JJC5</accession>
<protein>
    <submittedName>
        <fullName evidence="1">Uncharacterized protein</fullName>
    </submittedName>
</protein>